<evidence type="ECO:0000256" key="1">
    <source>
        <dbReference type="SAM" id="MobiDB-lite"/>
    </source>
</evidence>
<feature type="region of interest" description="Disordered" evidence="1">
    <location>
        <begin position="218"/>
        <end position="251"/>
    </location>
</feature>
<evidence type="ECO:0000313" key="4">
    <source>
        <dbReference type="Proteomes" id="UP000186817"/>
    </source>
</evidence>
<gene>
    <name evidence="3" type="ORF">AK812_SmicGene17440</name>
</gene>
<keyword evidence="2" id="KW-0732">Signal</keyword>
<feature type="chain" id="PRO_5012232235" evidence="2">
    <location>
        <begin position="39"/>
        <end position="417"/>
    </location>
</feature>
<keyword evidence="4" id="KW-1185">Reference proteome</keyword>
<organism evidence="3 4">
    <name type="scientific">Symbiodinium microadriaticum</name>
    <name type="common">Dinoflagellate</name>
    <name type="synonym">Zooxanthella microadriatica</name>
    <dbReference type="NCBI Taxonomy" id="2951"/>
    <lineage>
        <taxon>Eukaryota</taxon>
        <taxon>Sar</taxon>
        <taxon>Alveolata</taxon>
        <taxon>Dinophyceae</taxon>
        <taxon>Suessiales</taxon>
        <taxon>Symbiodiniaceae</taxon>
        <taxon>Symbiodinium</taxon>
    </lineage>
</organism>
<feature type="signal peptide" evidence="2">
    <location>
        <begin position="1"/>
        <end position="38"/>
    </location>
</feature>
<name>A0A1Q9DXT3_SYMMI</name>
<comment type="caution">
    <text evidence="3">The sequence shown here is derived from an EMBL/GenBank/DDBJ whole genome shotgun (WGS) entry which is preliminary data.</text>
</comment>
<dbReference type="EMBL" id="LSRX01000344">
    <property type="protein sequence ID" value="OLP99971.1"/>
    <property type="molecule type" value="Genomic_DNA"/>
</dbReference>
<sequence>MLGLGRVAGQTRPREPRRNLLPLLQMLMLLMSWATISQQGPRHLQEHEGPELLKNVHYEQQQRKKHRSTTARPPLPLLLRTDRAKQASARAAVFHWCCVETHWTEHGPRLVPCTAANWLKQMETAVPEAEQESKAGSNGPLQMKAGATCAKFCKGNSQESDCCTGRTGVWPMQGATARQASSDHRVPWTGSPECCPHTLAPWRARNLRAARFQHPRLGMRKAKPSRASPGSVQTEQADPTGRDLVQDSPSTAKKHYQAVIQMLPMAYRASKPQADFRFEAAALQSAVSQNSEAAQALQQAVATRLSALPPGAALCTEHDTVNTILLEETCRAFPPAQRADHRVSANQGYRASAGGTWQLHHQLRRSGMPSLRNIWARWRLYAQFMRASAMLRRQSKDLKRQFLEDQMRQAETTATSS</sequence>
<protein>
    <submittedName>
        <fullName evidence="3">Uncharacterized protein</fullName>
    </submittedName>
</protein>
<accession>A0A1Q9DXT3</accession>
<dbReference type="AlphaFoldDB" id="A0A1Q9DXT3"/>
<proteinExistence type="predicted"/>
<dbReference type="Proteomes" id="UP000186817">
    <property type="component" value="Unassembled WGS sequence"/>
</dbReference>
<feature type="compositionally biased region" description="Polar residues" evidence="1">
    <location>
        <begin position="228"/>
        <end position="237"/>
    </location>
</feature>
<reference evidence="3 4" key="1">
    <citation type="submission" date="2016-02" db="EMBL/GenBank/DDBJ databases">
        <title>Genome analysis of coral dinoflagellate symbionts highlights evolutionary adaptations to a symbiotic lifestyle.</title>
        <authorList>
            <person name="Aranda M."/>
            <person name="Li Y."/>
            <person name="Liew Y.J."/>
            <person name="Baumgarten S."/>
            <person name="Simakov O."/>
            <person name="Wilson M."/>
            <person name="Piel J."/>
            <person name="Ashoor H."/>
            <person name="Bougouffa S."/>
            <person name="Bajic V.B."/>
            <person name="Ryu T."/>
            <person name="Ravasi T."/>
            <person name="Bayer T."/>
            <person name="Micklem G."/>
            <person name="Kim H."/>
            <person name="Bhak J."/>
            <person name="Lajeunesse T.C."/>
            <person name="Voolstra C.R."/>
        </authorList>
    </citation>
    <scope>NUCLEOTIDE SEQUENCE [LARGE SCALE GENOMIC DNA]</scope>
    <source>
        <strain evidence="3 4">CCMP2467</strain>
    </source>
</reference>
<evidence type="ECO:0000256" key="2">
    <source>
        <dbReference type="SAM" id="SignalP"/>
    </source>
</evidence>
<evidence type="ECO:0000313" key="3">
    <source>
        <dbReference type="EMBL" id="OLP99971.1"/>
    </source>
</evidence>